<comment type="caution">
    <text evidence="2">The sequence shown here is derived from an EMBL/GenBank/DDBJ whole genome shotgun (WGS) entry which is preliminary data.</text>
</comment>
<dbReference type="CDD" id="cd07012">
    <property type="entry name" value="PBP2_Bug_TTT"/>
    <property type="match status" value="1"/>
</dbReference>
<dbReference type="SUPFAM" id="SSF53850">
    <property type="entry name" value="Periplasmic binding protein-like II"/>
    <property type="match status" value="1"/>
</dbReference>
<sequence>MKTITTNEHPHAMNDHQHGRRQWLKAGAAASLATLMPGAFAKAGWPDKYIKMVVAFPAGGPTDTAARILAQKLSERLGQQVVIENKPGASGSIGTAGFIKSPADGYNLSMFGMPALLAPLMYKNNAYDVKKDFLSVATVYVLPMAIVINPAVVPDVQSLPELIRFAKTSKTPLNYTSSGTGSFGHLAMEQLKDLGGFDMQHVPYKGSAPAVSDLLGGQIGVMFADVVAALPHIRAGKLKAIALSSPNAKVLLPGVKTVSEQGFANFDFDSWGGLIAPLDTPQAVIDRLNAETRDIVTTDKELQQKLVTAGAIAAYQDGKQMQARLNKDYDRWSAVVKAKNISAL</sequence>
<evidence type="ECO:0008006" key="4">
    <source>
        <dbReference type="Google" id="ProtNLM"/>
    </source>
</evidence>
<dbReference type="RefSeq" id="WP_223989181.1">
    <property type="nucleotide sequence ID" value="NZ_CAJZAG010000005.1"/>
</dbReference>
<evidence type="ECO:0000313" key="3">
    <source>
        <dbReference type="Proteomes" id="UP000706525"/>
    </source>
</evidence>
<dbReference type="PROSITE" id="PS51318">
    <property type="entry name" value="TAT"/>
    <property type="match status" value="1"/>
</dbReference>
<protein>
    <recommendedName>
        <fullName evidence="4">Tripartite tricarboxylate transporter substrate binding protein</fullName>
    </recommendedName>
</protein>
<gene>
    <name evidence="2" type="ORF">LMG32289_02843</name>
</gene>
<organism evidence="2 3">
    <name type="scientific">Cupriavidus pampae</name>
    <dbReference type="NCBI Taxonomy" id="659251"/>
    <lineage>
        <taxon>Bacteria</taxon>
        <taxon>Pseudomonadati</taxon>
        <taxon>Pseudomonadota</taxon>
        <taxon>Betaproteobacteria</taxon>
        <taxon>Burkholderiales</taxon>
        <taxon>Burkholderiaceae</taxon>
        <taxon>Cupriavidus</taxon>
    </lineage>
</organism>
<dbReference type="InterPro" id="IPR006311">
    <property type="entry name" value="TAT_signal"/>
</dbReference>
<keyword evidence="3" id="KW-1185">Reference proteome</keyword>
<dbReference type="Pfam" id="PF03401">
    <property type="entry name" value="TctC"/>
    <property type="match status" value="1"/>
</dbReference>
<comment type="similarity">
    <text evidence="1">Belongs to the UPF0065 (bug) family.</text>
</comment>
<dbReference type="EMBL" id="CAJZAG010000005">
    <property type="protein sequence ID" value="CAG9173351.1"/>
    <property type="molecule type" value="Genomic_DNA"/>
</dbReference>
<dbReference type="InterPro" id="IPR042100">
    <property type="entry name" value="Bug_dom1"/>
</dbReference>
<dbReference type="Gene3D" id="3.40.190.150">
    <property type="entry name" value="Bordetella uptake gene, domain 1"/>
    <property type="match status" value="1"/>
</dbReference>
<evidence type="ECO:0000313" key="2">
    <source>
        <dbReference type="EMBL" id="CAG9173351.1"/>
    </source>
</evidence>
<dbReference type="InterPro" id="IPR005064">
    <property type="entry name" value="BUG"/>
</dbReference>
<evidence type="ECO:0000256" key="1">
    <source>
        <dbReference type="ARBA" id="ARBA00006987"/>
    </source>
</evidence>
<dbReference type="PIRSF" id="PIRSF017082">
    <property type="entry name" value="YflP"/>
    <property type="match status" value="1"/>
</dbReference>
<dbReference type="PANTHER" id="PTHR42928">
    <property type="entry name" value="TRICARBOXYLATE-BINDING PROTEIN"/>
    <property type="match status" value="1"/>
</dbReference>
<dbReference type="Gene3D" id="3.40.190.10">
    <property type="entry name" value="Periplasmic binding protein-like II"/>
    <property type="match status" value="1"/>
</dbReference>
<dbReference type="Proteomes" id="UP000706525">
    <property type="component" value="Unassembled WGS sequence"/>
</dbReference>
<proteinExistence type="inferred from homology"/>
<dbReference type="PANTHER" id="PTHR42928:SF5">
    <property type="entry name" value="BLR1237 PROTEIN"/>
    <property type="match status" value="1"/>
</dbReference>
<accession>A0ABM8X0G5</accession>
<name>A0ABM8X0G5_9BURK</name>
<reference evidence="2 3" key="1">
    <citation type="submission" date="2021-08" db="EMBL/GenBank/DDBJ databases">
        <authorList>
            <person name="Peeters C."/>
        </authorList>
    </citation>
    <scope>NUCLEOTIDE SEQUENCE [LARGE SCALE GENOMIC DNA]</scope>
    <source>
        <strain evidence="2 3">LMG 32289</strain>
    </source>
</reference>